<dbReference type="EMBL" id="JALNTZ010000007">
    <property type="protein sequence ID" value="KAJ3646700.1"/>
    <property type="molecule type" value="Genomic_DNA"/>
</dbReference>
<dbReference type="Proteomes" id="UP001168821">
    <property type="component" value="Unassembled WGS sequence"/>
</dbReference>
<reference evidence="1" key="1">
    <citation type="journal article" date="2023" name="G3 (Bethesda)">
        <title>Whole genome assemblies of Zophobas morio and Tenebrio molitor.</title>
        <authorList>
            <person name="Kaur S."/>
            <person name="Stinson S.A."/>
            <person name="diCenzo G.C."/>
        </authorList>
    </citation>
    <scope>NUCLEOTIDE SEQUENCE</scope>
    <source>
        <strain evidence="1">QUZm001</strain>
    </source>
</reference>
<organism evidence="1 2">
    <name type="scientific">Zophobas morio</name>
    <dbReference type="NCBI Taxonomy" id="2755281"/>
    <lineage>
        <taxon>Eukaryota</taxon>
        <taxon>Metazoa</taxon>
        <taxon>Ecdysozoa</taxon>
        <taxon>Arthropoda</taxon>
        <taxon>Hexapoda</taxon>
        <taxon>Insecta</taxon>
        <taxon>Pterygota</taxon>
        <taxon>Neoptera</taxon>
        <taxon>Endopterygota</taxon>
        <taxon>Coleoptera</taxon>
        <taxon>Polyphaga</taxon>
        <taxon>Cucujiformia</taxon>
        <taxon>Tenebrionidae</taxon>
        <taxon>Zophobas</taxon>
    </lineage>
</organism>
<gene>
    <name evidence="1" type="ORF">Zmor_024276</name>
</gene>
<evidence type="ECO:0000313" key="2">
    <source>
        <dbReference type="Proteomes" id="UP001168821"/>
    </source>
</evidence>
<comment type="caution">
    <text evidence="1">The sequence shown here is derived from an EMBL/GenBank/DDBJ whole genome shotgun (WGS) entry which is preliminary data.</text>
</comment>
<protein>
    <recommendedName>
        <fullName evidence="3">RNA-directed DNA polymerase from mobile element jockey</fullName>
    </recommendedName>
</protein>
<sequence>MVCKKRALWKRFKNSRSDTDYAAHRAYSNRPSVEIKTAKRTYELRVANSKDLKILYKYIRNSLTGPVRNPQLRNENGVIVTDDEIIANLFAETFAQSYTRETLTNTTPLLSTPKVNFAFSDIAFPEELIKIKLSKLKPTTSPGPDGITPTVLTKCAETVCIPLKILMTQSFQNSQLLEDWRLAIIKPIFKKGDKFQAVNYRPISLTAVIAKIMESIISDEIRKFLLANNVLPTE</sequence>
<name>A0AA38M7B4_9CUCU</name>
<dbReference type="PANTHER" id="PTHR33395:SF22">
    <property type="entry name" value="REVERSE TRANSCRIPTASE DOMAIN-CONTAINING PROTEIN"/>
    <property type="match status" value="1"/>
</dbReference>
<keyword evidence="2" id="KW-1185">Reference proteome</keyword>
<proteinExistence type="predicted"/>
<accession>A0AA38M7B4</accession>
<evidence type="ECO:0008006" key="3">
    <source>
        <dbReference type="Google" id="ProtNLM"/>
    </source>
</evidence>
<dbReference type="AlphaFoldDB" id="A0AA38M7B4"/>
<dbReference type="PANTHER" id="PTHR33395">
    <property type="entry name" value="TRANSCRIPTASE, PUTATIVE-RELATED-RELATED"/>
    <property type="match status" value="1"/>
</dbReference>
<dbReference type="GO" id="GO:0031012">
    <property type="term" value="C:extracellular matrix"/>
    <property type="evidence" value="ECO:0007669"/>
    <property type="project" value="TreeGrafter"/>
</dbReference>
<evidence type="ECO:0000313" key="1">
    <source>
        <dbReference type="EMBL" id="KAJ3646700.1"/>
    </source>
</evidence>
<dbReference type="GO" id="GO:0061343">
    <property type="term" value="P:cell adhesion involved in heart morphogenesis"/>
    <property type="evidence" value="ECO:0007669"/>
    <property type="project" value="TreeGrafter"/>
</dbReference>
<dbReference type="GO" id="GO:0007508">
    <property type="term" value="P:larval heart development"/>
    <property type="evidence" value="ECO:0007669"/>
    <property type="project" value="TreeGrafter"/>
</dbReference>